<keyword evidence="3" id="KW-1185">Reference proteome</keyword>
<name>A0A6A5KFU3_9PLEO</name>
<protein>
    <submittedName>
        <fullName evidence="2">Uncharacterized protein</fullName>
    </submittedName>
</protein>
<dbReference type="Proteomes" id="UP000800040">
    <property type="component" value="Unassembled WGS sequence"/>
</dbReference>
<sequence length="112" mass="12346">MLTGSRRFDGRRCSVAVAMGLGSSSTVLYFFGSWAGCWVRRSRFSRRVVTPYTLPYRYGLVTGTRTCCSIHDGVQRTVDTSLISTAGRPCPGARCEDVLELDANVSRLVTRS</sequence>
<gene>
    <name evidence="2" type="ORF">BDW02DRAFT_384246</name>
</gene>
<evidence type="ECO:0000313" key="2">
    <source>
        <dbReference type="EMBL" id="KAF1833364.1"/>
    </source>
</evidence>
<dbReference type="AlphaFoldDB" id="A0A6A5KFU3"/>
<organism evidence="2 3">
    <name type="scientific">Decorospora gaudefroyi</name>
    <dbReference type="NCBI Taxonomy" id="184978"/>
    <lineage>
        <taxon>Eukaryota</taxon>
        <taxon>Fungi</taxon>
        <taxon>Dikarya</taxon>
        <taxon>Ascomycota</taxon>
        <taxon>Pezizomycotina</taxon>
        <taxon>Dothideomycetes</taxon>
        <taxon>Pleosporomycetidae</taxon>
        <taxon>Pleosporales</taxon>
        <taxon>Pleosporineae</taxon>
        <taxon>Pleosporaceae</taxon>
        <taxon>Decorospora</taxon>
    </lineage>
</organism>
<keyword evidence="1" id="KW-0472">Membrane</keyword>
<dbReference type="EMBL" id="ML975320">
    <property type="protein sequence ID" value="KAF1833364.1"/>
    <property type="molecule type" value="Genomic_DNA"/>
</dbReference>
<reference evidence="2" key="1">
    <citation type="submission" date="2020-01" db="EMBL/GenBank/DDBJ databases">
        <authorList>
            <consortium name="DOE Joint Genome Institute"/>
            <person name="Haridas S."/>
            <person name="Albert R."/>
            <person name="Binder M."/>
            <person name="Bloem J."/>
            <person name="Labutti K."/>
            <person name="Salamov A."/>
            <person name="Andreopoulos B."/>
            <person name="Baker S.E."/>
            <person name="Barry K."/>
            <person name="Bills G."/>
            <person name="Bluhm B.H."/>
            <person name="Cannon C."/>
            <person name="Castanera R."/>
            <person name="Culley D.E."/>
            <person name="Daum C."/>
            <person name="Ezra D."/>
            <person name="Gonzalez J.B."/>
            <person name="Henrissat B."/>
            <person name="Kuo A."/>
            <person name="Liang C."/>
            <person name="Lipzen A."/>
            <person name="Lutzoni F."/>
            <person name="Magnuson J."/>
            <person name="Mondo S."/>
            <person name="Nolan M."/>
            <person name="Ohm R."/>
            <person name="Pangilinan J."/>
            <person name="Park H.-J."/>
            <person name="Ramirez L."/>
            <person name="Alfaro M."/>
            <person name="Sun H."/>
            <person name="Tritt A."/>
            <person name="Yoshinaga Y."/>
            <person name="Zwiers L.-H."/>
            <person name="Turgeon B.G."/>
            <person name="Goodwin S.B."/>
            <person name="Spatafora J.W."/>
            <person name="Crous P.W."/>
            <person name="Grigoriev I.V."/>
        </authorList>
    </citation>
    <scope>NUCLEOTIDE SEQUENCE</scope>
    <source>
        <strain evidence="2">P77</strain>
    </source>
</reference>
<accession>A0A6A5KFU3</accession>
<keyword evidence="1" id="KW-1133">Transmembrane helix</keyword>
<keyword evidence="1" id="KW-0812">Transmembrane</keyword>
<feature type="transmembrane region" description="Helical" evidence="1">
    <location>
        <begin position="15"/>
        <end position="39"/>
    </location>
</feature>
<evidence type="ECO:0000256" key="1">
    <source>
        <dbReference type="SAM" id="Phobius"/>
    </source>
</evidence>
<proteinExistence type="predicted"/>
<evidence type="ECO:0000313" key="3">
    <source>
        <dbReference type="Proteomes" id="UP000800040"/>
    </source>
</evidence>